<dbReference type="Pfam" id="PF00188">
    <property type="entry name" value="CAP"/>
    <property type="match status" value="1"/>
</dbReference>
<dbReference type="InterPro" id="IPR001283">
    <property type="entry name" value="CRISP-related"/>
</dbReference>
<dbReference type="FunFam" id="3.40.33.10:FF:000010">
    <property type="entry name" value="Predicted protein"/>
    <property type="match status" value="1"/>
</dbReference>
<dbReference type="Gene3D" id="3.40.33.10">
    <property type="entry name" value="CAP"/>
    <property type="match status" value="1"/>
</dbReference>
<evidence type="ECO:0000313" key="4">
    <source>
        <dbReference type="EnsemblMetazoa" id="XP_020917050.1"/>
    </source>
</evidence>
<proteinExistence type="predicted"/>
<protein>
    <recommendedName>
        <fullName evidence="3">ShKT domain-containing protein</fullName>
    </recommendedName>
</protein>
<dbReference type="SUPFAM" id="SSF55797">
    <property type="entry name" value="PR-1-like"/>
    <property type="match status" value="1"/>
</dbReference>
<dbReference type="AlphaFoldDB" id="A0A913Y913"/>
<dbReference type="PRINTS" id="PR00837">
    <property type="entry name" value="V5TPXLIKE"/>
</dbReference>
<name>A0A913Y913_EXADI</name>
<dbReference type="InterPro" id="IPR018244">
    <property type="entry name" value="Allrgn_V5/Tpx1_CS"/>
</dbReference>
<dbReference type="PROSITE" id="PS01009">
    <property type="entry name" value="CRISP_1"/>
    <property type="match status" value="1"/>
</dbReference>
<evidence type="ECO:0000313" key="5">
    <source>
        <dbReference type="Proteomes" id="UP000887567"/>
    </source>
</evidence>
<dbReference type="OrthoDB" id="5950291at2759"/>
<dbReference type="InterPro" id="IPR034113">
    <property type="entry name" value="SCP_GAPR1-like"/>
</dbReference>
<comment type="caution">
    <text evidence="2">Lacks conserved residue(s) required for the propagation of feature annotation.</text>
</comment>
<dbReference type="Proteomes" id="UP000887567">
    <property type="component" value="Unplaced"/>
</dbReference>
<dbReference type="InterPro" id="IPR035940">
    <property type="entry name" value="CAP_sf"/>
</dbReference>
<dbReference type="CDD" id="cd05382">
    <property type="entry name" value="CAP_GAPR1-like"/>
    <property type="match status" value="1"/>
</dbReference>
<dbReference type="InterPro" id="IPR002413">
    <property type="entry name" value="V5_allergen-like"/>
</dbReference>
<dbReference type="EnsemblMetazoa" id="XM_021061391.2">
    <property type="protein sequence ID" value="XP_020917050.1"/>
    <property type="gene ID" value="LOC110254406"/>
</dbReference>
<dbReference type="Pfam" id="PF01549">
    <property type="entry name" value="ShK"/>
    <property type="match status" value="1"/>
</dbReference>
<feature type="domain" description="ShKT" evidence="3">
    <location>
        <begin position="20"/>
        <end position="58"/>
    </location>
</feature>
<dbReference type="PRINTS" id="PR00838">
    <property type="entry name" value="V5ALLERGEN"/>
</dbReference>
<dbReference type="Gene3D" id="1.10.10.1940">
    <property type="match status" value="1"/>
</dbReference>
<dbReference type="InterPro" id="IPR003582">
    <property type="entry name" value="ShKT_dom"/>
</dbReference>
<dbReference type="SMART" id="SM00198">
    <property type="entry name" value="SCP"/>
    <property type="match status" value="1"/>
</dbReference>
<dbReference type="PROSITE" id="PS51670">
    <property type="entry name" value="SHKT"/>
    <property type="match status" value="1"/>
</dbReference>
<keyword evidence="5" id="KW-1185">Reference proteome</keyword>
<dbReference type="GeneID" id="110254406"/>
<dbReference type="KEGG" id="epa:110254406"/>
<dbReference type="OMA" id="CAWNKVC"/>
<dbReference type="GO" id="GO:0090729">
    <property type="term" value="F:toxin activity"/>
    <property type="evidence" value="ECO:0007669"/>
    <property type="project" value="UniProtKB-KW"/>
</dbReference>
<evidence type="ECO:0000259" key="3">
    <source>
        <dbReference type="PROSITE" id="PS51670"/>
    </source>
</evidence>
<evidence type="ECO:0000256" key="1">
    <source>
        <dbReference type="ARBA" id="ARBA00022656"/>
    </source>
</evidence>
<dbReference type="GO" id="GO:0005576">
    <property type="term" value="C:extracellular region"/>
    <property type="evidence" value="ECO:0007669"/>
    <property type="project" value="InterPro"/>
</dbReference>
<dbReference type="PANTHER" id="PTHR10334">
    <property type="entry name" value="CYSTEINE-RICH SECRETORY PROTEIN-RELATED"/>
    <property type="match status" value="1"/>
</dbReference>
<sequence length="219" mass="23768">MILVLLTLAAVANGLPDCPADYKDMGGCNDWEALGFCSPSSVYNAFMESNCKAACGLCKAAPPPPPQIVDVDINACLDAHNAKRRLHGVPGLTWDAALAAGAADWALILARNGTFEHSYGNYGENLYSMYGSKEGTCEQGVKSWYNEIYFYDYNNPGFHSSTGHFTQVVWKSTTKLGVGKATATVDGYTRTVVVARYTPAGNVRGQFQENVLPLQHLHY</sequence>
<keyword evidence="1" id="KW-0800">Toxin</keyword>
<organism evidence="4 5">
    <name type="scientific">Exaiptasia diaphana</name>
    <name type="common">Tropical sea anemone</name>
    <name type="synonym">Aiptasia pulchella</name>
    <dbReference type="NCBI Taxonomy" id="2652724"/>
    <lineage>
        <taxon>Eukaryota</taxon>
        <taxon>Metazoa</taxon>
        <taxon>Cnidaria</taxon>
        <taxon>Anthozoa</taxon>
        <taxon>Hexacorallia</taxon>
        <taxon>Actiniaria</taxon>
        <taxon>Aiptasiidae</taxon>
        <taxon>Exaiptasia</taxon>
    </lineage>
</organism>
<dbReference type="InterPro" id="IPR014044">
    <property type="entry name" value="CAP_dom"/>
</dbReference>
<dbReference type="RefSeq" id="XP_020917050.1">
    <property type="nucleotide sequence ID" value="XM_021061391.2"/>
</dbReference>
<evidence type="ECO:0000256" key="2">
    <source>
        <dbReference type="PROSITE-ProRule" id="PRU01005"/>
    </source>
</evidence>
<accession>A0A913Y913</accession>
<reference evidence="4" key="1">
    <citation type="submission" date="2022-11" db="UniProtKB">
        <authorList>
            <consortium name="EnsemblMetazoa"/>
        </authorList>
    </citation>
    <scope>IDENTIFICATION</scope>
</reference>